<name>A0A233V4Z8_FINMA</name>
<evidence type="ECO:0000259" key="1">
    <source>
        <dbReference type="PROSITE" id="PS51746"/>
    </source>
</evidence>
<feature type="domain" description="PPM-type phosphatase" evidence="1">
    <location>
        <begin position="2"/>
        <end position="240"/>
    </location>
</feature>
<proteinExistence type="predicted"/>
<dbReference type="InterPro" id="IPR036457">
    <property type="entry name" value="PPM-type-like_dom_sf"/>
</dbReference>
<dbReference type="Pfam" id="PF13672">
    <property type="entry name" value="PP2C_2"/>
    <property type="match status" value="1"/>
</dbReference>
<dbReference type="SMART" id="SM00331">
    <property type="entry name" value="PP2C_SIG"/>
    <property type="match status" value="1"/>
</dbReference>
<dbReference type="PANTHER" id="PTHR13832:SF860">
    <property type="entry name" value="PROTEIN PHOSPHATASE PHPP"/>
    <property type="match status" value="1"/>
</dbReference>
<dbReference type="InterPro" id="IPR001932">
    <property type="entry name" value="PPM-type_phosphatase-like_dom"/>
</dbReference>
<dbReference type="RefSeq" id="WP_094205591.1">
    <property type="nucleotide sequence ID" value="NZ_NDYC01000019.1"/>
</dbReference>
<evidence type="ECO:0000313" key="3">
    <source>
        <dbReference type="Proteomes" id="UP000215413"/>
    </source>
</evidence>
<dbReference type="AlphaFoldDB" id="A0A233V4Z8"/>
<dbReference type="Proteomes" id="UP000215413">
    <property type="component" value="Unassembled WGS sequence"/>
</dbReference>
<comment type="caution">
    <text evidence="2">The sequence shown here is derived from an EMBL/GenBank/DDBJ whole genome shotgun (WGS) entry which is preliminary data.</text>
</comment>
<dbReference type="InterPro" id="IPR015655">
    <property type="entry name" value="PP2C"/>
</dbReference>
<dbReference type="SMART" id="SM00332">
    <property type="entry name" value="PP2Cc"/>
    <property type="match status" value="1"/>
</dbReference>
<dbReference type="PANTHER" id="PTHR13832">
    <property type="entry name" value="PROTEIN PHOSPHATASE 2C"/>
    <property type="match status" value="1"/>
</dbReference>
<dbReference type="GO" id="GO:0004722">
    <property type="term" value="F:protein serine/threonine phosphatase activity"/>
    <property type="evidence" value="ECO:0007669"/>
    <property type="project" value="InterPro"/>
</dbReference>
<dbReference type="Gene3D" id="3.60.40.10">
    <property type="entry name" value="PPM-type phosphatase domain"/>
    <property type="match status" value="1"/>
</dbReference>
<sequence>MKYASSTDIGLVRKLNEDYHMNYIADDFSLLVVCDGMGGHKAGEVASKKAVETVINYVKENENENEKDYENTLIKAITLANEEVYKDSENNSEHRNMGTTIVACLVYDDNAIVANVGDSRLYLYRDGELKQITVDHSLVNDLLSSGTITEEEALDFAQKNVITRSLGIQDTVDIDIFNIKLIKDDLILMCTDGLTSQLENEDIVDIIKKETDLDKITQNLIDEANDIEGIDNITITLYLYEGENYDR</sequence>
<evidence type="ECO:0000313" key="2">
    <source>
        <dbReference type="EMBL" id="OXZ27464.1"/>
    </source>
</evidence>
<dbReference type="EMBL" id="NDYC01000019">
    <property type="protein sequence ID" value="OXZ27464.1"/>
    <property type="molecule type" value="Genomic_DNA"/>
</dbReference>
<accession>A0A233V4Z8</accession>
<organism evidence="2 3">
    <name type="scientific">Finegoldia magna</name>
    <name type="common">Peptostreptococcus magnus</name>
    <dbReference type="NCBI Taxonomy" id="1260"/>
    <lineage>
        <taxon>Bacteria</taxon>
        <taxon>Bacillati</taxon>
        <taxon>Bacillota</taxon>
        <taxon>Tissierellia</taxon>
        <taxon>Tissierellales</taxon>
        <taxon>Peptoniphilaceae</taxon>
        <taxon>Finegoldia</taxon>
    </lineage>
</organism>
<reference evidence="3" key="1">
    <citation type="submission" date="2017-04" db="EMBL/GenBank/DDBJ databases">
        <title>Finegoldia magna isolated from orthopedic joint implant-associated infections.</title>
        <authorList>
            <person name="Bjorklund S."/>
            <person name="Bruggemann H."/>
            <person name="Jensen A."/>
            <person name="Hellmark B."/>
            <person name="Soderquist B."/>
        </authorList>
    </citation>
    <scope>NUCLEOTIDE SEQUENCE [LARGE SCALE GENOMIC DNA]</scope>
    <source>
        <strain evidence="3">CCUG 54800</strain>
    </source>
</reference>
<gene>
    <name evidence="2" type="ORF">B9N49_03825</name>
</gene>
<protein>
    <submittedName>
        <fullName evidence="2">Serine/threonine protein phosphatase</fullName>
    </submittedName>
</protein>
<dbReference type="CDD" id="cd00143">
    <property type="entry name" value="PP2Cc"/>
    <property type="match status" value="1"/>
</dbReference>
<dbReference type="NCBIfam" id="NF033484">
    <property type="entry name" value="Stp1_PP2C_phos"/>
    <property type="match status" value="1"/>
</dbReference>
<dbReference type="PROSITE" id="PS51746">
    <property type="entry name" value="PPM_2"/>
    <property type="match status" value="1"/>
</dbReference>
<dbReference type="SUPFAM" id="SSF81606">
    <property type="entry name" value="PP2C-like"/>
    <property type="match status" value="1"/>
</dbReference>